<evidence type="ECO:0000256" key="2">
    <source>
        <dbReference type="ARBA" id="ARBA00007639"/>
    </source>
</evidence>
<proteinExistence type="inferred from homology"/>
<dbReference type="PANTHER" id="PTHR46847">
    <property type="entry name" value="D-ALLOSE-BINDING PERIPLASMIC PROTEIN-RELATED"/>
    <property type="match status" value="1"/>
</dbReference>
<dbReference type="SUPFAM" id="SSF53822">
    <property type="entry name" value="Periplasmic binding protein-like I"/>
    <property type="match status" value="1"/>
</dbReference>
<evidence type="ECO:0000256" key="1">
    <source>
        <dbReference type="ARBA" id="ARBA00004196"/>
    </source>
</evidence>
<dbReference type="InterPro" id="IPR025997">
    <property type="entry name" value="SBP_2_dom"/>
</dbReference>
<dbReference type="InterPro" id="IPR028082">
    <property type="entry name" value="Peripla_BP_I"/>
</dbReference>
<evidence type="ECO:0000256" key="4">
    <source>
        <dbReference type="SAM" id="Phobius"/>
    </source>
</evidence>
<keyword evidence="4" id="KW-0472">Membrane</keyword>
<keyword evidence="3" id="KW-0732">Signal</keyword>
<evidence type="ECO:0000259" key="5">
    <source>
        <dbReference type="Pfam" id="PF13407"/>
    </source>
</evidence>
<dbReference type="Proteomes" id="UP001652432">
    <property type="component" value="Unassembled WGS sequence"/>
</dbReference>
<organism evidence="6 7">
    <name type="scientific">Suilimivivens aceti</name>
    <dbReference type="NCBI Taxonomy" id="2981774"/>
    <lineage>
        <taxon>Bacteria</taxon>
        <taxon>Bacillati</taxon>
        <taxon>Bacillota</taxon>
        <taxon>Clostridia</taxon>
        <taxon>Lachnospirales</taxon>
        <taxon>Lachnospiraceae</taxon>
        <taxon>Suilimivivens</taxon>
    </lineage>
</organism>
<evidence type="ECO:0000313" key="7">
    <source>
        <dbReference type="Proteomes" id="UP001652432"/>
    </source>
</evidence>
<dbReference type="Gene3D" id="3.40.50.2300">
    <property type="match status" value="2"/>
</dbReference>
<comment type="subcellular location">
    <subcellularLocation>
        <location evidence="1">Cell envelope</location>
    </subcellularLocation>
</comment>
<comment type="similarity">
    <text evidence="2">Belongs to the bacterial solute-binding protein 2 family.</text>
</comment>
<gene>
    <name evidence="6" type="ORF">OCV77_00185</name>
</gene>
<comment type="caution">
    <text evidence="6">The sequence shown here is derived from an EMBL/GenBank/DDBJ whole genome shotgun (WGS) entry which is preliminary data.</text>
</comment>
<sequence length="350" mass="39544">MKEKNVKRTVWISGILILLCVIAVCICMFLFLSYIKGFREVADADSYDKYYVMITKDRKSSFWQSVYQGAYQRGLEENAYVDLLGENLSEDYSREDLMRIAISSGVDGIFVESDESGELTELIDEAVDRDIPVVTLYGDNTHSKRCSFVGVGSYNLGREYGRQVLKIAEEQKKEKSEEKGEIQVAVLTNAYTMNSGQNIIYSGIQDAIEQEKTGETKFSVSYITVDDTNTFSVEESIRDIFMEERLPDIIICLNELNTTCVYQAVVDYNRVGQISILGYYDSDTIINAIDRNVVNATISIDTEQMGGFCVDALTEYYLLGNTSQYFTADVTLIDKSNVEQYLEGGDEDEN</sequence>
<keyword evidence="4" id="KW-1133">Transmembrane helix</keyword>
<keyword evidence="4" id="KW-0812">Transmembrane</keyword>
<dbReference type="PANTHER" id="PTHR46847:SF1">
    <property type="entry name" value="D-ALLOSE-BINDING PERIPLASMIC PROTEIN-RELATED"/>
    <property type="match status" value="1"/>
</dbReference>
<evidence type="ECO:0000256" key="3">
    <source>
        <dbReference type="ARBA" id="ARBA00022729"/>
    </source>
</evidence>
<accession>A0ABT2SZ34</accession>
<keyword evidence="7" id="KW-1185">Reference proteome</keyword>
<name>A0ABT2SZ34_9FIRM</name>
<evidence type="ECO:0000313" key="6">
    <source>
        <dbReference type="EMBL" id="MCU6742931.1"/>
    </source>
</evidence>
<reference evidence="6 7" key="1">
    <citation type="journal article" date="2021" name="ISME Commun">
        <title>Automated analysis of genomic sequences facilitates high-throughput and comprehensive description of bacteria.</title>
        <authorList>
            <person name="Hitch T.C.A."/>
        </authorList>
    </citation>
    <scope>NUCLEOTIDE SEQUENCE [LARGE SCALE GENOMIC DNA]</scope>
    <source>
        <strain evidence="6 7">Sanger_18</strain>
    </source>
</reference>
<feature type="domain" description="Periplasmic binding protein" evidence="5">
    <location>
        <begin position="52"/>
        <end position="316"/>
    </location>
</feature>
<dbReference type="RefSeq" id="WP_262572224.1">
    <property type="nucleotide sequence ID" value="NZ_JAOQKJ010000001.1"/>
</dbReference>
<dbReference type="EMBL" id="JAOQKJ010000001">
    <property type="protein sequence ID" value="MCU6742931.1"/>
    <property type="molecule type" value="Genomic_DNA"/>
</dbReference>
<dbReference type="Pfam" id="PF13407">
    <property type="entry name" value="Peripla_BP_4"/>
    <property type="match status" value="1"/>
</dbReference>
<feature type="transmembrane region" description="Helical" evidence="4">
    <location>
        <begin position="12"/>
        <end position="35"/>
    </location>
</feature>
<protein>
    <submittedName>
        <fullName evidence="6">Substrate-binding domain-containing protein</fullName>
    </submittedName>
</protein>